<keyword evidence="1" id="KW-1133">Transmembrane helix</keyword>
<evidence type="ECO:0000313" key="2">
    <source>
        <dbReference type="EMBL" id="GMH97238.1"/>
    </source>
</evidence>
<evidence type="ECO:0000256" key="1">
    <source>
        <dbReference type="SAM" id="Phobius"/>
    </source>
</evidence>
<keyword evidence="1" id="KW-0472">Membrane</keyword>
<protein>
    <submittedName>
        <fullName evidence="2">Uncharacterized protein</fullName>
    </submittedName>
</protein>
<feature type="transmembrane region" description="Helical" evidence="1">
    <location>
        <begin position="126"/>
        <end position="145"/>
    </location>
</feature>
<dbReference type="Proteomes" id="UP001165160">
    <property type="component" value="Unassembled WGS sequence"/>
</dbReference>
<feature type="transmembrane region" description="Helical" evidence="1">
    <location>
        <begin position="25"/>
        <end position="41"/>
    </location>
</feature>
<gene>
    <name evidence="2" type="ORF">TrVE_jg6315</name>
</gene>
<sequence>MGLLLGSGITLTASSYAGVVKFLTIFPLLVLGANVGNVLFVKSAISNQLITMLPVPVEKVPALVIIAMVILSVATGIFVIIFVNIFAGGYDNSLPRKLFAKLALSVLASRLLYVVVYVLDEDFLRTSCYILAIAGMTDIAIGAVFPETLSKYD</sequence>
<comment type="caution">
    <text evidence="2">The sequence shown here is derived from an EMBL/GenBank/DDBJ whole genome shotgun (WGS) entry which is preliminary data.</text>
</comment>
<dbReference type="EMBL" id="BRXX01000197">
    <property type="protein sequence ID" value="GMH97238.1"/>
    <property type="molecule type" value="Genomic_DNA"/>
</dbReference>
<evidence type="ECO:0000313" key="3">
    <source>
        <dbReference type="Proteomes" id="UP001165160"/>
    </source>
</evidence>
<organism evidence="2 3">
    <name type="scientific">Triparma verrucosa</name>
    <dbReference type="NCBI Taxonomy" id="1606542"/>
    <lineage>
        <taxon>Eukaryota</taxon>
        <taxon>Sar</taxon>
        <taxon>Stramenopiles</taxon>
        <taxon>Ochrophyta</taxon>
        <taxon>Bolidophyceae</taxon>
        <taxon>Parmales</taxon>
        <taxon>Triparmaceae</taxon>
        <taxon>Triparma</taxon>
    </lineage>
</organism>
<keyword evidence="3" id="KW-1185">Reference proteome</keyword>
<reference evidence="3" key="1">
    <citation type="journal article" date="2023" name="Commun. Biol.">
        <title>Genome analysis of Parmales, the sister group of diatoms, reveals the evolutionary specialization of diatoms from phago-mixotrophs to photoautotrophs.</title>
        <authorList>
            <person name="Ban H."/>
            <person name="Sato S."/>
            <person name="Yoshikawa S."/>
            <person name="Yamada K."/>
            <person name="Nakamura Y."/>
            <person name="Ichinomiya M."/>
            <person name="Sato N."/>
            <person name="Blanc-Mathieu R."/>
            <person name="Endo H."/>
            <person name="Kuwata A."/>
            <person name="Ogata H."/>
        </authorList>
    </citation>
    <scope>NUCLEOTIDE SEQUENCE [LARGE SCALE GENOMIC DNA]</scope>
    <source>
        <strain evidence="3">NIES 3699</strain>
    </source>
</reference>
<dbReference type="AlphaFoldDB" id="A0A9W7C2U7"/>
<keyword evidence="1" id="KW-0812">Transmembrane</keyword>
<feature type="transmembrane region" description="Helical" evidence="1">
    <location>
        <begin position="98"/>
        <end position="119"/>
    </location>
</feature>
<accession>A0A9W7C2U7</accession>
<feature type="transmembrane region" description="Helical" evidence="1">
    <location>
        <begin position="62"/>
        <end position="86"/>
    </location>
</feature>
<proteinExistence type="predicted"/>
<name>A0A9W7C2U7_9STRA</name>